<dbReference type="PROSITE" id="PS01125">
    <property type="entry name" value="ROK"/>
    <property type="match status" value="1"/>
</dbReference>
<evidence type="ECO:0000313" key="3">
    <source>
        <dbReference type="Proteomes" id="UP001219901"/>
    </source>
</evidence>
<keyword evidence="3" id="KW-1185">Reference proteome</keyword>
<accession>A0AAJ5ZKE9</accession>
<comment type="similarity">
    <text evidence="1">Belongs to the ROK (NagC/XylR) family.</text>
</comment>
<dbReference type="AlphaFoldDB" id="A0AAJ5ZKE9"/>
<dbReference type="PANTHER" id="PTHR18964:SF149">
    <property type="entry name" value="BIFUNCTIONAL UDP-N-ACETYLGLUCOSAMINE 2-EPIMERASE_N-ACETYLMANNOSAMINE KINASE"/>
    <property type="match status" value="1"/>
</dbReference>
<name>A0AAJ5ZKE9_9CHLR</name>
<evidence type="ECO:0000256" key="1">
    <source>
        <dbReference type="ARBA" id="ARBA00006479"/>
    </source>
</evidence>
<sequence>MQITTQHHPATISNVTTSNTQYALAADIGGTNIRAALVDSDGRMTGRGSIDTLPERGIEDASERLARLLKAARATAPSGAEIVGVGVSTAGPIRPATGTYNHPPNLPGWHDKSMKSSLSEAMETPVWVGHDATLAALAETRFGDHVGAENLIYVTISTGVGGGIIANSEMVTGSAGGAGEVGHLAVRTGAYKCNVGCDGCFEGNASGPAIAKIARDRWTGEGALADLADGDPENITSRMVFDAADDGDPVAQGVVDLTIQNVSIGLGMLINVFNPEALVIGGGVVQGLQRHWEKLKETVIEKSLPGYGKTTPLTATRLGDDVSLLGAAQLAFRQARRQ</sequence>
<dbReference type="Pfam" id="PF00480">
    <property type="entry name" value="ROK"/>
    <property type="match status" value="1"/>
</dbReference>
<gene>
    <name evidence="2" type="ORF">GKO48_12265</name>
</gene>
<dbReference type="Gene3D" id="3.30.420.40">
    <property type="match status" value="2"/>
</dbReference>
<dbReference type="InterPro" id="IPR000600">
    <property type="entry name" value="ROK"/>
</dbReference>
<reference evidence="2 3" key="1">
    <citation type="submission" date="2019-11" db="EMBL/GenBank/DDBJ databases">
        <authorList>
            <person name="Cho J.-C."/>
        </authorList>
    </citation>
    <scope>NUCLEOTIDE SEQUENCE [LARGE SCALE GENOMIC DNA]</scope>
    <source>
        <strain evidence="2 3">JH1073</strain>
    </source>
</reference>
<dbReference type="InterPro" id="IPR043129">
    <property type="entry name" value="ATPase_NBD"/>
</dbReference>
<dbReference type="EMBL" id="CP046147">
    <property type="protein sequence ID" value="WFG40351.1"/>
    <property type="molecule type" value="Genomic_DNA"/>
</dbReference>
<dbReference type="PANTHER" id="PTHR18964">
    <property type="entry name" value="ROK (REPRESSOR, ORF, KINASE) FAMILY"/>
    <property type="match status" value="1"/>
</dbReference>
<proteinExistence type="inferred from homology"/>
<dbReference type="Proteomes" id="UP001219901">
    <property type="component" value="Chromosome"/>
</dbReference>
<dbReference type="InterPro" id="IPR049874">
    <property type="entry name" value="ROK_cs"/>
</dbReference>
<reference evidence="3" key="2">
    <citation type="submission" date="2023-06" db="EMBL/GenBank/DDBJ databases">
        <title>Pangenomics reveal diversification of enzyme families and niche specialization in globally abundant SAR202 bacteria.</title>
        <authorList>
            <person name="Saw J.H.W."/>
        </authorList>
    </citation>
    <scope>NUCLEOTIDE SEQUENCE [LARGE SCALE GENOMIC DNA]</scope>
    <source>
        <strain evidence="3">JH1073</strain>
    </source>
</reference>
<organism evidence="2 3">
    <name type="scientific">Candidatus Lucifugimonas marina</name>
    <dbReference type="NCBI Taxonomy" id="3038979"/>
    <lineage>
        <taxon>Bacteria</taxon>
        <taxon>Bacillati</taxon>
        <taxon>Chloroflexota</taxon>
        <taxon>Dehalococcoidia</taxon>
        <taxon>SAR202 cluster</taxon>
        <taxon>Candidatus Lucifugimonadales</taxon>
        <taxon>Candidatus Lucifugimonadaceae</taxon>
        <taxon>Candidatus Lucifugimonas</taxon>
    </lineage>
</organism>
<dbReference type="SUPFAM" id="SSF53067">
    <property type="entry name" value="Actin-like ATPase domain"/>
    <property type="match status" value="1"/>
</dbReference>
<evidence type="ECO:0000313" key="2">
    <source>
        <dbReference type="EMBL" id="WFG40351.1"/>
    </source>
</evidence>
<protein>
    <submittedName>
        <fullName evidence="2">ROK family protein</fullName>
    </submittedName>
</protein>